<dbReference type="PANTHER" id="PTHR46796:SF14">
    <property type="entry name" value="TRANSCRIPTIONAL REGULATORY PROTEIN"/>
    <property type="match status" value="1"/>
</dbReference>
<dbReference type="Proteomes" id="UP000198824">
    <property type="component" value="Unassembled WGS sequence"/>
</dbReference>
<protein>
    <submittedName>
        <fullName evidence="5">AraC family transcriptional regulator</fullName>
    </submittedName>
</protein>
<dbReference type="EMBL" id="FOZG01000001">
    <property type="protein sequence ID" value="SFR91752.1"/>
    <property type="molecule type" value="Genomic_DNA"/>
</dbReference>
<feature type="domain" description="HTH araC/xylS-type" evidence="4">
    <location>
        <begin position="218"/>
        <end position="300"/>
    </location>
</feature>
<sequence>MAQVGALLLKSALMVDPVSIADARRDPRLVRAALALPGIAVELCDYPEVAPQTVTVVEPQAMLSLGLSPLLPQSEGRFGRAGTRFARFGSLSFRPAGVPSELRFAGGAFETIRCRFEGQALPPALHGKALDEAQLAACFDIRRQPIEDAMLRLAEEVAQPREDSIALAQALVDTIRLDLARYLAEAGRLAARRSGGLTPRQLRRCAARIDADGPPPAIDELAALCGLSRFHFMRTFRATTGESVGSFVQRARMARAKAMLARDDGPLADIAHALGYRSAAAFSAAFHRVVGRPPGAFRTAIRS</sequence>
<evidence type="ECO:0000259" key="4">
    <source>
        <dbReference type="PROSITE" id="PS01124"/>
    </source>
</evidence>
<dbReference type="InterPro" id="IPR050204">
    <property type="entry name" value="AraC_XylS_family_regulators"/>
</dbReference>
<keyword evidence="6" id="KW-1185">Reference proteome</keyword>
<proteinExistence type="predicted"/>
<keyword evidence="3" id="KW-0804">Transcription</keyword>
<dbReference type="Pfam" id="PF12833">
    <property type="entry name" value="HTH_18"/>
    <property type="match status" value="1"/>
</dbReference>
<dbReference type="Gene3D" id="1.10.10.60">
    <property type="entry name" value="Homeodomain-like"/>
    <property type="match status" value="2"/>
</dbReference>
<name>A0A1I6KKG2_9SPHN</name>
<keyword evidence="1" id="KW-0805">Transcription regulation</keyword>
<dbReference type="GO" id="GO:0043565">
    <property type="term" value="F:sequence-specific DNA binding"/>
    <property type="evidence" value="ECO:0007669"/>
    <property type="project" value="InterPro"/>
</dbReference>
<dbReference type="InterPro" id="IPR018060">
    <property type="entry name" value="HTH_AraC"/>
</dbReference>
<gene>
    <name evidence="5" type="ORF">SAMN05192580_1840</name>
</gene>
<evidence type="ECO:0000256" key="3">
    <source>
        <dbReference type="ARBA" id="ARBA00023163"/>
    </source>
</evidence>
<dbReference type="PROSITE" id="PS01124">
    <property type="entry name" value="HTH_ARAC_FAMILY_2"/>
    <property type="match status" value="1"/>
</dbReference>
<dbReference type="GO" id="GO:0003700">
    <property type="term" value="F:DNA-binding transcription factor activity"/>
    <property type="evidence" value="ECO:0007669"/>
    <property type="project" value="InterPro"/>
</dbReference>
<evidence type="ECO:0000313" key="5">
    <source>
        <dbReference type="EMBL" id="SFR91752.1"/>
    </source>
</evidence>
<evidence type="ECO:0000313" key="6">
    <source>
        <dbReference type="Proteomes" id="UP000198824"/>
    </source>
</evidence>
<dbReference type="SUPFAM" id="SSF46689">
    <property type="entry name" value="Homeodomain-like"/>
    <property type="match status" value="2"/>
</dbReference>
<evidence type="ECO:0000256" key="1">
    <source>
        <dbReference type="ARBA" id="ARBA00023015"/>
    </source>
</evidence>
<evidence type="ECO:0000256" key="2">
    <source>
        <dbReference type="ARBA" id="ARBA00023125"/>
    </source>
</evidence>
<dbReference type="SMART" id="SM00342">
    <property type="entry name" value="HTH_ARAC"/>
    <property type="match status" value="1"/>
</dbReference>
<dbReference type="InterPro" id="IPR009057">
    <property type="entry name" value="Homeodomain-like_sf"/>
</dbReference>
<organism evidence="5 6">
    <name type="scientific">Sphingomonas jatrophae</name>
    <dbReference type="NCBI Taxonomy" id="1166337"/>
    <lineage>
        <taxon>Bacteria</taxon>
        <taxon>Pseudomonadati</taxon>
        <taxon>Pseudomonadota</taxon>
        <taxon>Alphaproteobacteria</taxon>
        <taxon>Sphingomonadales</taxon>
        <taxon>Sphingomonadaceae</taxon>
        <taxon>Sphingomonas</taxon>
    </lineage>
</organism>
<reference evidence="5 6" key="1">
    <citation type="submission" date="2016-10" db="EMBL/GenBank/DDBJ databases">
        <authorList>
            <person name="de Groot N.N."/>
        </authorList>
    </citation>
    <scope>NUCLEOTIDE SEQUENCE [LARGE SCALE GENOMIC DNA]</scope>
    <source>
        <strain evidence="5 6">S5-249</strain>
    </source>
</reference>
<dbReference type="AlphaFoldDB" id="A0A1I6KKG2"/>
<accession>A0A1I6KKG2</accession>
<dbReference type="OrthoDB" id="110167at2"/>
<dbReference type="STRING" id="1166337.SAMN05192580_1840"/>
<keyword evidence="2" id="KW-0238">DNA-binding</keyword>
<dbReference type="PANTHER" id="PTHR46796">
    <property type="entry name" value="HTH-TYPE TRANSCRIPTIONAL ACTIVATOR RHAS-RELATED"/>
    <property type="match status" value="1"/>
</dbReference>